<feature type="region of interest" description="Disordered" evidence="8">
    <location>
        <begin position="1"/>
        <end position="40"/>
    </location>
</feature>
<dbReference type="InterPro" id="IPR020806">
    <property type="entry name" value="PKS_PP-bd"/>
</dbReference>
<feature type="region of interest" description="Disordered" evidence="8">
    <location>
        <begin position="445"/>
        <end position="491"/>
    </location>
</feature>
<keyword evidence="11" id="KW-1185">Reference proteome</keyword>
<dbReference type="Gene3D" id="1.10.1200.10">
    <property type="entry name" value="ACP-like"/>
    <property type="match status" value="1"/>
</dbReference>
<dbReference type="InterPro" id="IPR050091">
    <property type="entry name" value="PKS_NRPS_Biosynth_Enz"/>
</dbReference>
<comment type="pathway">
    <text evidence="1">Antibiotic biosynthesis.</text>
</comment>
<dbReference type="SUPFAM" id="SSF53474">
    <property type="entry name" value="alpha/beta-Hydrolases"/>
    <property type="match status" value="1"/>
</dbReference>
<name>A0ABW7PE43_9ACTN</name>
<keyword evidence="6" id="KW-0511">Multifunctional enzyme</keyword>
<dbReference type="InterPro" id="IPR009081">
    <property type="entry name" value="PP-bd_ACP"/>
</dbReference>
<dbReference type="EMBL" id="JBBDHD010000033">
    <property type="protein sequence ID" value="MFH7596504.1"/>
    <property type="molecule type" value="Genomic_DNA"/>
</dbReference>
<evidence type="ECO:0000256" key="5">
    <source>
        <dbReference type="ARBA" id="ARBA00023194"/>
    </source>
</evidence>
<dbReference type="PANTHER" id="PTHR43775:SF51">
    <property type="entry name" value="INACTIVE PHENOLPHTHIOCEROL SYNTHESIS POLYKETIDE SYNTHASE TYPE I PKS1-RELATED"/>
    <property type="match status" value="1"/>
</dbReference>
<dbReference type="Gene3D" id="3.40.366.10">
    <property type="entry name" value="Malonyl-Coenzyme A Acyl Carrier Protein, domain 2"/>
    <property type="match status" value="1"/>
</dbReference>
<dbReference type="Proteomes" id="UP001610631">
    <property type="component" value="Unassembled WGS sequence"/>
</dbReference>
<dbReference type="Pfam" id="PF14765">
    <property type="entry name" value="PS-DH"/>
    <property type="match status" value="1"/>
</dbReference>
<evidence type="ECO:0000256" key="4">
    <source>
        <dbReference type="ARBA" id="ARBA00022679"/>
    </source>
</evidence>
<evidence type="ECO:0000256" key="3">
    <source>
        <dbReference type="ARBA" id="ARBA00022553"/>
    </source>
</evidence>
<dbReference type="InterPro" id="IPR049551">
    <property type="entry name" value="PKS_DH_C"/>
</dbReference>
<accession>A0ABW7PE43</accession>
<dbReference type="InterPro" id="IPR016035">
    <property type="entry name" value="Acyl_Trfase/lysoPLipase"/>
</dbReference>
<dbReference type="InterPro" id="IPR016036">
    <property type="entry name" value="Malonyl_transacylase_ACP-bd"/>
</dbReference>
<feature type="compositionally biased region" description="Low complexity" evidence="8">
    <location>
        <begin position="16"/>
        <end position="25"/>
    </location>
</feature>
<sequence length="1513" mass="151989">MAEDTGGSLPGGGAVPSGPAALAHPGPRPLPHPLPYAVSGTTPDALRARARRLRAGLDADGDAAAGAGLCRALAGPGAAFAHRAVVVAADRAELARGLDALALGRQAPGLVRGSATREGGLAVLFAGQGSRRPGTGRGLYEAFPAFAAAFDEVCAQLGDGLRDLVFGDDAGALDRTGTAQPALFAVEVALYRLVEAWGVVPRFVGGHSVGEIAAAHVAGVLSLADAAALVTARGRLMDALPAGGVMVRVAAGEERVARLLVPDVAIASVDGPDAVVVSGAREAVCGVVARLAELDVKSKVLPTGHAFHSPLMDPVLEEFRAAVAGLDFRPPRIAFVSALTGGLVTDAVARPEYWVRHVRETVRFQDAVRALEAEGACAFLELGPEGLLTAMTRACLADAGAAAVLVPALCRQGDEVRALLTATASLYVHGALARLPLGIPAGPLDAGRPADAADEEGAGTETETEARTESEEETATGAGTEPVPTATATGMTATGHPLAAYRLDLPETGSVLFTGTVCARTHPWPAGGEVPAGALVEAALAAGAAIGLPEVAEATAEASLVLPERGRVRLQLLVQAPAGSGRRRLTVASRPEAAGEEEPWVRHLTAVLAPRRAPAGPEDGPRLTAWPPEGAEPLEVDGEHPALERAWRRGEEFFAEAALPDGRVAQAGSYALHPDLLDAALHPVLAAGEGASAPTAWSGAALYATGAASLRVRAVRGAFGVVELELADAEGGPVAAATVTLSAVPDGAGRGGRPVTPLHLVWERAADAPEAAASVTRALVGVRGDGGRGPSVLPDGDGTPAYPGPADLPAAGAPPELVLAPLTWDGSPREVSGALVRAAVGEARELVGAWLADERCADTALAVVTSGAEAVLPGEDVPDVAGAAVRGFVRSVQAWLAEEGARRLILVDVDDSDASRKALVRALGGAEPELALRDGVAYARRLVRAEPVPAGALAADGPESVRLSGASDGPCAGEAARQLVEGHGVRLAGPGEEAAAIVHLAGPEGPSLEAAVDAALALDRHGTPLAFVTTVGGVVGAGCAEETAVLGAFLTALAARRRAAGLPAAVLGWGADPEGVPAGLVPLAGAAGPAPLGHALARSLTLVSARADAGPLRAAGGPVPALLRALVPVPPRRAANRWSAGGVSPRERLAALPAGERTAVLTDLVRGHAAAALGHTGAEALSVERPFTELGLRPAAAGRLAGALCGATGLTIAPLAVFDHPSVTRLAGHLAGLLDGAPRAADAARRAGGTFAGLLRGAHAQGRTAEGVALLMAAAELVPGYDSRAGVAHWPAPAELAPHRGGAAGLFAFPSLGAGSGPHEYLALAGALAGGRGLTVFAHPGFAGEAVLPRSRQALVRAQAEAVASAAGAARPVLLGHSSGGWVAHAVARELLEIGREAAAVVLLDTYARGEGRHGLAVLTERVLDPDGPLGVPDDGRFLAMGGHLRVFADWTPEPAAAPTLLVRAAESAASAAGGWEYADHVAQVPGDHFSLLDADAGAVAATVDRWLRKVAR</sequence>
<dbReference type="InterPro" id="IPR014043">
    <property type="entry name" value="Acyl_transferase_dom"/>
</dbReference>
<proteinExistence type="predicted"/>
<organism evidence="10 11">
    <name type="scientific">Streptomyces racemochromogenes</name>
    <dbReference type="NCBI Taxonomy" id="67353"/>
    <lineage>
        <taxon>Bacteria</taxon>
        <taxon>Bacillati</taxon>
        <taxon>Actinomycetota</taxon>
        <taxon>Actinomycetes</taxon>
        <taxon>Kitasatosporales</taxon>
        <taxon>Streptomycetaceae</taxon>
        <taxon>Streptomyces</taxon>
    </lineage>
</organism>
<dbReference type="RefSeq" id="WP_395510343.1">
    <property type="nucleotide sequence ID" value="NZ_JBBDHD010000033.1"/>
</dbReference>
<dbReference type="InterPro" id="IPR020802">
    <property type="entry name" value="TesA-like"/>
</dbReference>
<dbReference type="PROSITE" id="PS50075">
    <property type="entry name" value="CARRIER"/>
    <property type="match status" value="1"/>
</dbReference>
<evidence type="ECO:0000313" key="11">
    <source>
        <dbReference type="Proteomes" id="UP001610631"/>
    </source>
</evidence>
<dbReference type="Gene3D" id="3.40.50.1820">
    <property type="entry name" value="alpha/beta hydrolase"/>
    <property type="match status" value="1"/>
</dbReference>
<dbReference type="InterPro" id="IPR020807">
    <property type="entry name" value="PKS_DH"/>
</dbReference>
<evidence type="ECO:0000256" key="6">
    <source>
        <dbReference type="ARBA" id="ARBA00023268"/>
    </source>
</evidence>
<feature type="compositionally biased region" description="Low complexity" evidence="8">
    <location>
        <begin position="475"/>
        <end position="491"/>
    </location>
</feature>
<keyword evidence="5" id="KW-0045">Antibiotic biosynthesis</keyword>
<dbReference type="InterPro" id="IPR055123">
    <property type="entry name" value="SpnB-like_Rossmann"/>
</dbReference>
<dbReference type="PANTHER" id="PTHR43775">
    <property type="entry name" value="FATTY ACID SYNTHASE"/>
    <property type="match status" value="1"/>
</dbReference>
<dbReference type="SMART" id="SM00827">
    <property type="entry name" value="PKS_AT"/>
    <property type="match status" value="1"/>
</dbReference>
<dbReference type="InterPro" id="IPR001227">
    <property type="entry name" value="Ac_transferase_dom_sf"/>
</dbReference>
<keyword evidence="3" id="KW-0597">Phosphoprotein</keyword>
<dbReference type="Gene3D" id="3.30.70.3290">
    <property type="match status" value="1"/>
</dbReference>
<dbReference type="Pfam" id="PF22953">
    <property type="entry name" value="SpnB_Rossmann"/>
    <property type="match status" value="1"/>
</dbReference>
<evidence type="ECO:0000256" key="8">
    <source>
        <dbReference type="SAM" id="MobiDB-lite"/>
    </source>
</evidence>
<dbReference type="SUPFAM" id="SSF55048">
    <property type="entry name" value="Probable ACP-binding domain of malonyl-CoA ACP transacylase"/>
    <property type="match status" value="1"/>
</dbReference>
<keyword evidence="7 10" id="KW-0012">Acyltransferase</keyword>
<keyword evidence="2" id="KW-0596">Phosphopantetheine</keyword>
<dbReference type="Pfam" id="PF00550">
    <property type="entry name" value="PP-binding"/>
    <property type="match status" value="1"/>
</dbReference>
<reference evidence="10 11" key="1">
    <citation type="submission" date="2024-03" db="EMBL/GenBank/DDBJ databases">
        <title>Whole genome sequencing of Streptomyces racemochromogenes, to identify antimicrobial biosynthetic gene clusters.</title>
        <authorList>
            <person name="Suryawanshi P."/>
            <person name="Krishnaraj P.U."/>
            <person name="Arun Y.P."/>
            <person name="Suryawanshi M.P."/>
            <person name="Rakshit O."/>
        </authorList>
    </citation>
    <scope>NUCLEOTIDE SEQUENCE [LARGE SCALE GENOMIC DNA]</scope>
    <source>
        <strain evidence="10 11">AUDT626</strain>
    </source>
</reference>
<comment type="caution">
    <text evidence="10">The sequence shown here is derived from an EMBL/GenBank/DDBJ whole genome shotgun (WGS) entry which is preliminary data.</text>
</comment>
<dbReference type="SUPFAM" id="SSF51735">
    <property type="entry name" value="NAD(P)-binding Rossmann-fold domains"/>
    <property type="match status" value="1"/>
</dbReference>
<dbReference type="Pfam" id="PF00698">
    <property type="entry name" value="Acyl_transf_1"/>
    <property type="match status" value="1"/>
</dbReference>
<gene>
    <name evidence="10" type="ORF">WDV06_15590</name>
</gene>
<evidence type="ECO:0000259" key="9">
    <source>
        <dbReference type="PROSITE" id="PS50075"/>
    </source>
</evidence>
<feature type="region of interest" description="Disordered" evidence="8">
    <location>
        <begin position="612"/>
        <end position="635"/>
    </location>
</feature>
<dbReference type="InterPro" id="IPR036291">
    <property type="entry name" value="NAD(P)-bd_dom_sf"/>
</dbReference>
<feature type="domain" description="Carrier" evidence="9">
    <location>
        <begin position="1159"/>
        <end position="1234"/>
    </location>
</feature>
<dbReference type="SMART" id="SM00824">
    <property type="entry name" value="PKS_TE"/>
    <property type="match status" value="1"/>
</dbReference>
<evidence type="ECO:0000256" key="2">
    <source>
        <dbReference type="ARBA" id="ARBA00022450"/>
    </source>
</evidence>
<keyword evidence="4" id="KW-0808">Transferase</keyword>
<dbReference type="GO" id="GO:0016746">
    <property type="term" value="F:acyltransferase activity"/>
    <property type="evidence" value="ECO:0007669"/>
    <property type="project" value="UniProtKB-KW"/>
</dbReference>
<dbReference type="Pfam" id="PF21089">
    <property type="entry name" value="PKS_DH_N"/>
    <property type="match status" value="1"/>
</dbReference>
<dbReference type="SMART" id="SM00826">
    <property type="entry name" value="PKS_DH"/>
    <property type="match status" value="1"/>
</dbReference>
<dbReference type="InterPro" id="IPR001031">
    <property type="entry name" value="Thioesterase"/>
</dbReference>
<dbReference type="InterPro" id="IPR029058">
    <property type="entry name" value="AB_hydrolase_fold"/>
</dbReference>
<dbReference type="Gene3D" id="3.10.129.110">
    <property type="entry name" value="Polyketide synthase dehydratase"/>
    <property type="match status" value="1"/>
</dbReference>
<dbReference type="InterPro" id="IPR042104">
    <property type="entry name" value="PKS_dehydratase_sf"/>
</dbReference>
<evidence type="ECO:0000313" key="10">
    <source>
        <dbReference type="EMBL" id="MFH7596504.1"/>
    </source>
</evidence>
<dbReference type="InterPro" id="IPR036736">
    <property type="entry name" value="ACP-like_sf"/>
</dbReference>
<dbReference type="Gene3D" id="3.40.50.11460">
    <property type="match status" value="1"/>
</dbReference>
<dbReference type="Pfam" id="PF00975">
    <property type="entry name" value="Thioesterase"/>
    <property type="match status" value="1"/>
</dbReference>
<evidence type="ECO:0000256" key="7">
    <source>
        <dbReference type="ARBA" id="ARBA00023315"/>
    </source>
</evidence>
<dbReference type="InterPro" id="IPR049552">
    <property type="entry name" value="PKS_DH_N"/>
</dbReference>
<dbReference type="SUPFAM" id="SSF47336">
    <property type="entry name" value="ACP-like"/>
    <property type="match status" value="1"/>
</dbReference>
<dbReference type="SMART" id="SM00823">
    <property type="entry name" value="PKS_PP"/>
    <property type="match status" value="1"/>
</dbReference>
<dbReference type="SUPFAM" id="SSF52151">
    <property type="entry name" value="FabD/lysophospholipase-like"/>
    <property type="match status" value="1"/>
</dbReference>
<evidence type="ECO:0000256" key="1">
    <source>
        <dbReference type="ARBA" id="ARBA00004792"/>
    </source>
</evidence>
<protein>
    <submittedName>
        <fullName evidence="10">Acyltransferase domain-containing protein</fullName>
    </submittedName>
</protein>